<protein>
    <recommendedName>
        <fullName evidence="3">Replication factor A</fullName>
    </recommendedName>
</protein>
<dbReference type="AlphaFoldDB" id="A0A150J690"/>
<dbReference type="Gene3D" id="2.40.50.140">
    <property type="entry name" value="Nucleic acid-binding proteins"/>
    <property type="match status" value="1"/>
</dbReference>
<dbReference type="Pfam" id="PF08661">
    <property type="entry name" value="Rep_fac-A_3"/>
    <property type="match status" value="1"/>
</dbReference>
<gene>
    <name evidence="1" type="ORF">AMQ74_00675</name>
</gene>
<name>A0A150J690_9EURY</name>
<evidence type="ECO:0000313" key="1">
    <source>
        <dbReference type="EMBL" id="KYC52608.1"/>
    </source>
</evidence>
<sequence length="103" mass="11689">MKYNFSVEKDIREIKGDETLVSFVGVVVSIDPSTYTLVIDDGTGAISVSSENLYEMESILRVIGTPYKEGGQVIIDSDIIQDFKDFNIELFRKVQQLEKEVYE</sequence>
<dbReference type="EMBL" id="LNGD01000027">
    <property type="protein sequence ID" value="KYC52608.1"/>
    <property type="molecule type" value="Genomic_DNA"/>
</dbReference>
<dbReference type="GO" id="GO:0006281">
    <property type="term" value="P:DNA repair"/>
    <property type="evidence" value="ECO:0007669"/>
    <property type="project" value="InterPro"/>
</dbReference>
<evidence type="ECO:0008006" key="3">
    <source>
        <dbReference type="Google" id="ProtNLM"/>
    </source>
</evidence>
<accession>A0A150J690</accession>
<organism evidence="1 2">
    <name type="scientific">Candidatus Methanofastidiosum methylothiophilum</name>
    <dbReference type="NCBI Taxonomy" id="1705564"/>
    <lineage>
        <taxon>Archaea</taxon>
        <taxon>Methanobacteriati</taxon>
        <taxon>Methanobacteriota</taxon>
        <taxon>Stenosarchaea group</taxon>
        <taxon>Candidatus Methanofastidiosia</taxon>
        <taxon>Candidatus Methanofastidiosales</taxon>
        <taxon>Candidatus Methanofastidiosaceae</taxon>
        <taxon>Candidatus Methanofastidiosum</taxon>
    </lineage>
</organism>
<reference evidence="1 2" key="1">
    <citation type="journal article" date="2016" name="ISME J.">
        <title>Chasing the elusive Euryarchaeota class WSA2: genomes reveal a uniquely fastidious methyl-reducing methanogen.</title>
        <authorList>
            <person name="Nobu M.K."/>
            <person name="Narihiro T."/>
            <person name="Kuroda K."/>
            <person name="Mei R."/>
            <person name="Liu W.T."/>
        </authorList>
    </citation>
    <scope>NUCLEOTIDE SEQUENCE [LARGE SCALE GENOMIC DNA]</scope>
    <source>
        <strain evidence="1">U1lsi0528_Bin089</strain>
    </source>
</reference>
<proteinExistence type="predicted"/>
<dbReference type="SUPFAM" id="SSF50249">
    <property type="entry name" value="Nucleic acid-binding proteins"/>
    <property type="match status" value="1"/>
</dbReference>
<dbReference type="GO" id="GO:0006260">
    <property type="term" value="P:DNA replication"/>
    <property type="evidence" value="ECO:0007669"/>
    <property type="project" value="InterPro"/>
</dbReference>
<dbReference type="Proteomes" id="UP000075578">
    <property type="component" value="Unassembled WGS sequence"/>
</dbReference>
<dbReference type="InterPro" id="IPR012340">
    <property type="entry name" value="NA-bd_OB-fold"/>
</dbReference>
<evidence type="ECO:0000313" key="2">
    <source>
        <dbReference type="Proteomes" id="UP000075578"/>
    </source>
</evidence>
<dbReference type="GO" id="GO:0006310">
    <property type="term" value="P:DNA recombination"/>
    <property type="evidence" value="ECO:0007669"/>
    <property type="project" value="InterPro"/>
</dbReference>
<dbReference type="GO" id="GO:0003677">
    <property type="term" value="F:DNA binding"/>
    <property type="evidence" value="ECO:0007669"/>
    <property type="project" value="InterPro"/>
</dbReference>
<comment type="caution">
    <text evidence="1">The sequence shown here is derived from an EMBL/GenBank/DDBJ whole genome shotgun (WGS) entry which is preliminary data.</text>
</comment>
<dbReference type="InterPro" id="IPR013970">
    <property type="entry name" value="Rfa2"/>
</dbReference>